<evidence type="ECO:0000259" key="1">
    <source>
        <dbReference type="PROSITE" id="PS50994"/>
    </source>
</evidence>
<evidence type="ECO:0000313" key="3">
    <source>
        <dbReference type="Proteomes" id="UP001174909"/>
    </source>
</evidence>
<dbReference type="AlphaFoldDB" id="A0AA35X7W1"/>
<dbReference type="InterPro" id="IPR036397">
    <property type="entry name" value="RNaseH_sf"/>
</dbReference>
<dbReference type="Gene3D" id="3.30.420.10">
    <property type="entry name" value="Ribonuclease H-like superfamily/Ribonuclease H"/>
    <property type="match status" value="1"/>
</dbReference>
<proteinExistence type="predicted"/>
<dbReference type="InterPro" id="IPR048020">
    <property type="entry name" value="Transpos_IS3"/>
</dbReference>
<dbReference type="InterPro" id="IPR025948">
    <property type="entry name" value="HTH-like_dom"/>
</dbReference>
<feature type="domain" description="Integrase catalytic" evidence="1">
    <location>
        <begin position="99"/>
        <end position="269"/>
    </location>
</feature>
<dbReference type="GO" id="GO:0015074">
    <property type="term" value="P:DNA integration"/>
    <property type="evidence" value="ECO:0007669"/>
    <property type="project" value="InterPro"/>
</dbReference>
<dbReference type="PANTHER" id="PTHR46889:SF7">
    <property type="entry name" value="TRANSPOSASE FOR INSERTION SEQUENCE ELEMENT IS904"/>
    <property type="match status" value="1"/>
</dbReference>
<dbReference type="GO" id="GO:0003676">
    <property type="term" value="F:nucleic acid binding"/>
    <property type="evidence" value="ECO:0007669"/>
    <property type="project" value="InterPro"/>
</dbReference>
<protein>
    <submittedName>
        <fullName evidence="2">Transposase for insertion sequence element IS904</fullName>
    </submittedName>
</protein>
<gene>
    <name evidence="2" type="ORF">GBAR_LOCUS23756</name>
</gene>
<dbReference type="EMBL" id="CASHTH010003284">
    <property type="protein sequence ID" value="CAI8042836.1"/>
    <property type="molecule type" value="Genomic_DNA"/>
</dbReference>
<name>A0AA35X7W1_GEOBA</name>
<dbReference type="InterPro" id="IPR001584">
    <property type="entry name" value="Integrase_cat-core"/>
</dbReference>
<dbReference type="Pfam" id="PF13276">
    <property type="entry name" value="HTH_21"/>
    <property type="match status" value="1"/>
</dbReference>
<comment type="caution">
    <text evidence="2">The sequence shown here is derived from an EMBL/GenBank/DDBJ whole genome shotgun (WGS) entry which is preliminary data.</text>
</comment>
<reference evidence="2" key="1">
    <citation type="submission" date="2023-03" db="EMBL/GenBank/DDBJ databases">
        <authorList>
            <person name="Steffen K."/>
            <person name="Cardenas P."/>
        </authorList>
    </citation>
    <scope>NUCLEOTIDE SEQUENCE</scope>
</reference>
<organism evidence="2 3">
    <name type="scientific">Geodia barretti</name>
    <name type="common">Barrett's horny sponge</name>
    <dbReference type="NCBI Taxonomy" id="519541"/>
    <lineage>
        <taxon>Eukaryota</taxon>
        <taxon>Metazoa</taxon>
        <taxon>Porifera</taxon>
        <taxon>Demospongiae</taxon>
        <taxon>Heteroscleromorpha</taxon>
        <taxon>Tetractinellida</taxon>
        <taxon>Astrophorina</taxon>
        <taxon>Geodiidae</taxon>
        <taxon>Geodia</taxon>
    </lineage>
</organism>
<dbReference type="Pfam" id="PF00665">
    <property type="entry name" value="rve"/>
    <property type="match status" value="1"/>
</dbReference>
<dbReference type="SUPFAM" id="SSF53098">
    <property type="entry name" value="Ribonuclease H-like"/>
    <property type="match status" value="1"/>
</dbReference>
<dbReference type="Proteomes" id="UP001174909">
    <property type="component" value="Unassembled WGS sequence"/>
</dbReference>
<dbReference type="InterPro" id="IPR012337">
    <property type="entry name" value="RNaseH-like_sf"/>
</dbReference>
<dbReference type="NCBIfam" id="NF033516">
    <property type="entry name" value="transpos_IS3"/>
    <property type="match status" value="1"/>
</dbReference>
<dbReference type="InterPro" id="IPR050900">
    <property type="entry name" value="Transposase_IS3/IS150/IS904"/>
</dbReference>
<dbReference type="PROSITE" id="PS50994">
    <property type="entry name" value="INTEGRASE"/>
    <property type="match status" value="1"/>
</dbReference>
<accession>A0AA35X7W1</accession>
<sequence>MVDRGHPRLSVVKQCRLLQLSRSAVYYRPTPTNPADLDLMAGMDRQYLKTPFYGSRRMTAWLRTQGHQVNRKRVRRLMRAMGLEAIYRKPNTSKPAPEHRIYPYLLKGVTVDRVNQVWAADITYLPMSRGFLYLVAIMDWHSRYVLAWRLSNTLEVGFCIDALKEALSKGQPEIFNTDQGSQFTSEAFCGLLLERRIKVSMDGKGRYLDNIFVERLWRSVKYEEVYLKAYRNGSEARRGIDAYLDLYNRERPHQSLGYRTPAQVFAEGRPLRCLPEQASTLLSREPTSDFPAGVSLNLASSLS</sequence>
<keyword evidence="3" id="KW-1185">Reference proteome</keyword>
<evidence type="ECO:0000313" key="2">
    <source>
        <dbReference type="EMBL" id="CAI8042836.1"/>
    </source>
</evidence>
<dbReference type="PANTHER" id="PTHR46889">
    <property type="entry name" value="TRANSPOSASE INSF FOR INSERTION SEQUENCE IS3B-RELATED"/>
    <property type="match status" value="1"/>
</dbReference>